<evidence type="ECO:0000256" key="3">
    <source>
        <dbReference type="ARBA" id="ARBA00023110"/>
    </source>
</evidence>
<gene>
    <name evidence="9" type="ORF">AQ619_03870</name>
</gene>
<comment type="similarity">
    <text evidence="2 6">Belongs to the FKBP-type PPIase family.</text>
</comment>
<feature type="signal peptide" evidence="7">
    <location>
        <begin position="1"/>
        <end position="21"/>
    </location>
</feature>
<dbReference type="PANTHER" id="PTHR43811">
    <property type="entry name" value="FKBP-TYPE PEPTIDYL-PROLYL CIS-TRANS ISOMERASE FKPA"/>
    <property type="match status" value="1"/>
</dbReference>
<dbReference type="Pfam" id="PF01346">
    <property type="entry name" value="FKBP_N"/>
    <property type="match status" value="1"/>
</dbReference>
<dbReference type="RefSeq" id="WP_062144523.1">
    <property type="nucleotide sequence ID" value="NZ_CP013002.1"/>
</dbReference>
<dbReference type="InterPro" id="IPR001179">
    <property type="entry name" value="PPIase_FKBP_dom"/>
</dbReference>
<accession>A0A0P0NXU4</accession>
<evidence type="ECO:0000313" key="10">
    <source>
        <dbReference type="Proteomes" id="UP000056905"/>
    </source>
</evidence>
<protein>
    <recommendedName>
        <fullName evidence="6">Peptidyl-prolyl cis-trans isomerase</fullName>
        <ecNumber evidence="6">5.2.1.8</ecNumber>
    </recommendedName>
</protein>
<evidence type="ECO:0000256" key="2">
    <source>
        <dbReference type="ARBA" id="ARBA00006577"/>
    </source>
</evidence>
<dbReference type="EC" id="5.2.1.8" evidence="6"/>
<dbReference type="AlphaFoldDB" id="A0A0P0NXU4"/>
<dbReference type="STRING" id="69395.AQ619_03870"/>
<dbReference type="SUPFAM" id="SSF54534">
    <property type="entry name" value="FKBP-like"/>
    <property type="match status" value="1"/>
</dbReference>
<evidence type="ECO:0000256" key="4">
    <source>
        <dbReference type="ARBA" id="ARBA00023235"/>
    </source>
</evidence>
<name>A0A0P0NXU4_9CAUL</name>
<dbReference type="PANTHER" id="PTHR43811:SF19">
    <property type="entry name" value="39 KDA FK506-BINDING NUCLEAR PROTEIN"/>
    <property type="match status" value="1"/>
</dbReference>
<evidence type="ECO:0000256" key="7">
    <source>
        <dbReference type="SAM" id="SignalP"/>
    </source>
</evidence>
<dbReference type="OrthoDB" id="9812109at2"/>
<dbReference type="InterPro" id="IPR000774">
    <property type="entry name" value="PPIase_FKBP_N"/>
</dbReference>
<dbReference type="EMBL" id="CP013002">
    <property type="protein sequence ID" value="ALL12563.1"/>
    <property type="molecule type" value="Genomic_DNA"/>
</dbReference>
<evidence type="ECO:0000256" key="1">
    <source>
        <dbReference type="ARBA" id="ARBA00000971"/>
    </source>
</evidence>
<keyword evidence="10" id="KW-1185">Reference proteome</keyword>
<dbReference type="Gene3D" id="6.10.250.2970">
    <property type="match status" value="1"/>
</dbReference>
<keyword evidence="4 5" id="KW-0413">Isomerase</keyword>
<evidence type="ECO:0000256" key="6">
    <source>
        <dbReference type="RuleBase" id="RU003915"/>
    </source>
</evidence>
<organism evidence="9 10">
    <name type="scientific">Caulobacter henricii</name>
    <dbReference type="NCBI Taxonomy" id="69395"/>
    <lineage>
        <taxon>Bacteria</taxon>
        <taxon>Pseudomonadati</taxon>
        <taxon>Pseudomonadota</taxon>
        <taxon>Alphaproteobacteria</taxon>
        <taxon>Caulobacterales</taxon>
        <taxon>Caulobacteraceae</taxon>
        <taxon>Caulobacter</taxon>
    </lineage>
</organism>
<evidence type="ECO:0000313" key="9">
    <source>
        <dbReference type="EMBL" id="ALL12563.1"/>
    </source>
</evidence>
<dbReference type="PROSITE" id="PS50059">
    <property type="entry name" value="FKBP_PPIASE"/>
    <property type="match status" value="1"/>
</dbReference>
<dbReference type="Gene3D" id="3.10.50.40">
    <property type="match status" value="1"/>
</dbReference>
<keyword evidence="3 5" id="KW-0697">Rotamase</keyword>
<dbReference type="Pfam" id="PF00254">
    <property type="entry name" value="FKBP_C"/>
    <property type="match status" value="1"/>
</dbReference>
<feature type="chain" id="PRO_5006052493" description="Peptidyl-prolyl cis-trans isomerase" evidence="7">
    <location>
        <begin position="22"/>
        <end position="163"/>
    </location>
</feature>
<sequence>MLRFACLTLGLALVAGGMASAQTPAAPPASRPAMTAGDAFLATNAKAPGVVVLPSGLQYKVLTSGPKTGPSPKSGDLIKVHYEGKLLDGTVFDSSFERKQAAIMPLEGLVQAWLEALPLMKVGDEWILYVPPALGYGDRDVGPIPAGSVMTFRLQLLGMLAVD</sequence>
<keyword evidence="7" id="KW-0732">Signal</keyword>
<dbReference type="InterPro" id="IPR046357">
    <property type="entry name" value="PPIase_dom_sf"/>
</dbReference>
<dbReference type="Proteomes" id="UP000056905">
    <property type="component" value="Chromosome"/>
</dbReference>
<dbReference type="KEGG" id="chq:AQ619_03870"/>
<evidence type="ECO:0000259" key="8">
    <source>
        <dbReference type="PROSITE" id="PS50059"/>
    </source>
</evidence>
<reference evidence="9 10" key="1">
    <citation type="submission" date="2015-10" db="EMBL/GenBank/DDBJ databases">
        <title>Conservation of the essential genome among Caulobacter and Brevundimonas species.</title>
        <authorList>
            <person name="Scott D."/>
            <person name="Ely B."/>
        </authorList>
    </citation>
    <scope>NUCLEOTIDE SEQUENCE [LARGE SCALE GENOMIC DNA]</scope>
    <source>
        <strain evidence="9 10">CB4</strain>
    </source>
</reference>
<dbReference type="GO" id="GO:0003755">
    <property type="term" value="F:peptidyl-prolyl cis-trans isomerase activity"/>
    <property type="evidence" value="ECO:0007669"/>
    <property type="project" value="UniProtKB-UniRule"/>
</dbReference>
<evidence type="ECO:0000256" key="5">
    <source>
        <dbReference type="PROSITE-ProRule" id="PRU00277"/>
    </source>
</evidence>
<comment type="catalytic activity">
    <reaction evidence="1 5 6">
        <text>[protein]-peptidylproline (omega=180) = [protein]-peptidylproline (omega=0)</text>
        <dbReference type="Rhea" id="RHEA:16237"/>
        <dbReference type="Rhea" id="RHEA-COMP:10747"/>
        <dbReference type="Rhea" id="RHEA-COMP:10748"/>
        <dbReference type="ChEBI" id="CHEBI:83833"/>
        <dbReference type="ChEBI" id="CHEBI:83834"/>
        <dbReference type="EC" id="5.2.1.8"/>
    </reaction>
</comment>
<proteinExistence type="inferred from homology"/>
<dbReference type="GO" id="GO:0006457">
    <property type="term" value="P:protein folding"/>
    <property type="evidence" value="ECO:0007669"/>
    <property type="project" value="InterPro"/>
</dbReference>
<feature type="domain" description="PPIase FKBP-type" evidence="8">
    <location>
        <begin position="75"/>
        <end position="160"/>
    </location>
</feature>